<evidence type="ECO:0000256" key="1">
    <source>
        <dbReference type="ARBA" id="ARBA00009670"/>
    </source>
</evidence>
<dbReference type="OrthoDB" id="9795390at2"/>
<sequence length="460" mass="51328">MVDMPTSRLARSGKLGKFAAQQAVRNARLRFDRFANGGEADRQAADAALLRGVDELVGILGSMKGAAMKVGQMLSVIDIEMIPRSHRERFRTRFAALRDRAPSVSFERMRPVLEEDLGRPLGDAFAEFDTEPVAAASIGQVYRARLPDGRAVAVKVQYAGIARAVRADLKNLALLLKMSKPVFPGFSADAFMDELRLHLEEELDYLHEAATQQELSRFYAGHPAIMVPDTVSELCGPRVLVTEYVDGARFDDVCSQPAAVRDRVGEIVFRFYIGALFRDLRFNGDPHPGNVLLTPDGRVAFLDFGLFKRMRRDAVELEREGLRAAMEGRAEALRDVMCRSGALRAGSVVTAAELLEYVYDASPWTFDDERLTMTTEIAGGAFMVVADPRSRDFDRMRREDLPPEHFFSRRADFYTFGMLGQLGATANWHRIAREWVYGDPPATELGALDAAWRARHHLGP</sequence>
<evidence type="ECO:0000256" key="3">
    <source>
        <dbReference type="ARBA" id="ARBA00022741"/>
    </source>
</evidence>
<evidence type="ECO:0000256" key="4">
    <source>
        <dbReference type="ARBA" id="ARBA00022840"/>
    </source>
</evidence>
<keyword evidence="3" id="KW-0547">Nucleotide-binding</keyword>
<dbReference type="STRING" id="1210089.GCA_001613165_04105"/>
<dbReference type="InterPro" id="IPR051409">
    <property type="entry name" value="Atypical_kinase_ADCK"/>
</dbReference>
<dbReference type="InterPro" id="IPR011009">
    <property type="entry name" value="Kinase-like_dom_sf"/>
</dbReference>
<dbReference type="Pfam" id="PF03109">
    <property type="entry name" value="ABC1"/>
    <property type="match status" value="1"/>
</dbReference>
<dbReference type="PANTHER" id="PTHR43851:SF3">
    <property type="entry name" value="COENZYME Q8"/>
    <property type="match status" value="1"/>
</dbReference>
<dbReference type="PANTHER" id="PTHR43851">
    <property type="match status" value="1"/>
</dbReference>
<dbReference type="SUPFAM" id="SSF56112">
    <property type="entry name" value="Protein kinase-like (PK-like)"/>
    <property type="match status" value="1"/>
</dbReference>
<feature type="domain" description="ABC1 atypical kinase-like" evidence="5">
    <location>
        <begin position="97"/>
        <end position="331"/>
    </location>
</feature>
<reference evidence="6 7" key="1">
    <citation type="submission" date="2018-07" db="EMBL/GenBank/DDBJ databases">
        <title>Genomic Encyclopedia of Type Strains, Phase IV (KMG-IV): sequencing the most valuable type-strain genomes for metagenomic binning, comparative biology and taxonomic classification.</title>
        <authorList>
            <person name="Goeker M."/>
        </authorList>
    </citation>
    <scope>NUCLEOTIDE SEQUENCE [LARGE SCALE GENOMIC DNA]</scope>
    <source>
        <strain evidence="6 7">DSM 44952</strain>
    </source>
</reference>
<dbReference type="CDD" id="cd13970">
    <property type="entry name" value="ABC1_ADCK3"/>
    <property type="match status" value="1"/>
</dbReference>
<name>A0A370HF20_9NOCA</name>
<comment type="caution">
    <text evidence="6">The sequence shown here is derived from an EMBL/GenBank/DDBJ whole genome shotgun (WGS) entry which is preliminary data.</text>
</comment>
<keyword evidence="7" id="KW-1185">Reference proteome</keyword>
<dbReference type="GO" id="GO:0016740">
    <property type="term" value="F:transferase activity"/>
    <property type="evidence" value="ECO:0007669"/>
    <property type="project" value="UniProtKB-KW"/>
</dbReference>
<dbReference type="EMBL" id="QQAZ01000001">
    <property type="protein sequence ID" value="RDI55838.1"/>
    <property type="molecule type" value="Genomic_DNA"/>
</dbReference>
<protein>
    <submittedName>
        <fullName evidence="6">ABC1 family protein</fullName>
    </submittedName>
</protein>
<evidence type="ECO:0000256" key="2">
    <source>
        <dbReference type="ARBA" id="ARBA00022679"/>
    </source>
</evidence>
<keyword evidence="2" id="KW-0808">Transferase</keyword>
<organism evidence="6 7">
    <name type="scientific">Nocardia mexicana</name>
    <dbReference type="NCBI Taxonomy" id="279262"/>
    <lineage>
        <taxon>Bacteria</taxon>
        <taxon>Bacillati</taxon>
        <taxon>Actinomycetota</taxon>
        <taxon>Actinomycetes</taxon>
        <taxon>Mycobacteriales</taxon>
        <taxon>Nocardiaceae</taxon>
        <taxon>Nocardia</taxon>
    </lineage>
</organism>
<dbReference type="AlphaFoldDB" id="A0A370HF20"/>
<dbReference type="InterPro" id="IPR034646">
    <property type="entry name" value="ADCK3_dom"/>
</dbReference>
<comment type="similarity">
    <text evidence="1">Belongs to the protein kinase superfamily. ADCK protein kinase family.</text>
</comment>
<gene>
    <name evidence="6" type="ORF">DFR68_101674</name>
</gene>
<dbReference type="InterPro" id="IPR004147">
    <property type="entry name" value="ABC1_dom"/>
</dbReference>
<proteinExistence type="inferred from homology"/>
<dbReference type="RefSeq" id="WP_068021841.1">
    <property type="nucleotide sequence ID" value="NZ_QQAZ01000001.1"/>
</dbReference>
<evidence type="ECO:0000313" key="7">
    <source>
        <dbReference type="Proteomes" id="UP000255355"/>
    </source>
</evidence>
<evidence type="ECO:0000259" key="5">
    <source>
        <dbReference type="Pfam" id="PF03109"/>
    </source>
</evidence>
<dbReference type="Proteomes" id="UP000255355">
    <property type="component" value="Unassembled WGS sequence"/>
</dbReference>
<dbReference type="GO" id="GO:0005524">
    <property type="term" value="F:ATP binding"/>
    <property type="evidence" value="ECO:0007669"/>
    <property type="project" value="UniProtKB-KW"/>
</dbReference>
<keyword evidence="4" id="KW-0067">ATP-binding</keyword>
<accession>A0A370HF20</accession>
<evidence type="ECO:0000313" key="6">
    <source>
        <dbReference type="EMBL" id="RDI55838.1"/>
    </source>
</evidence>